<feature type="transmembrane region" description="Helical" evidence="2">
    <location>
        <begin position="181"/>
        <end position="208"/>
    </location>
</feature>
<dbReference type="AlphaFoldDB" id="A0A8H3YI02"/>
<gene>
    <name evidence="3" type="ORF">NliqN6_5109</name>
</gene>
<feature type="region of interest" description="Disordered" evidence="1">
    <location>
        <begin position="119"/>
        <end position="141"/>
    </location>
</feature>
<dbReference type="OrthoDB" id="15595at2759"/>
<dbReference type="PANTHER" id="PTHR28297">
    <property type="entry name" value="FUNGAL PROTEIN"/>
    <property type="match status" value="1"/>
</dbReference>
<keyword evidence="4" id="KW-1185">Reference proteome</keyword>
<feature type="transmembrane region" description="Helical" evidence="2">
    <location>
        <begin position="228"/>
        <end position="246"/>
    </location>
</feature>
<dbReference type="Pfam" id="PF10445">
    <property type="entry name" value="DUF2456"/>
    <property type="match status" value="1"/>
</dbReference>
<dbReference type="EMBL" id="BLZA01000030">
    <property type="protein sequence ID" value="GHJ88707.1"/>
    <property type="molecule type" value="Genomic_DNA"/>
</dbReference>
<dbReference type="InterPro" id="IPR018852">
    <property type="entry name" value="DUF2456"/>
</dbReference>
<comment type="caution">
    <text evidence="3">The sequence shown here is derived from an EMBL/GenBank/DDBJ whole genome shotgun (WGS) entry which is preliminary data.</text>
</comment>
<organism evidence="3 4">
    <name type="scientific">Naganishia liquefaciens</name>
    <dbReference type="NCBI Taxonomy" id="104408"/>
    <lineage>
        <taxon>Eukaryota</taxon>
        <taxon>Fungi</taxon>
        <taxon>Dikarya</taxon>
        <taxon>Basidiomycota</taxon>
        <taxon>Agaricomycotina</taxon>
        <taxon>Tremellomycetes</taxon>
        <taxon>Filobasidiales</taxon>
        <taxon>Filobasidiaceae</taxon>
        <taxon>Naganishia</taxon>
    </lineage>
</organism>
<dbReference type="Proteomes" id="UP000620104">
    <property type="component" value="Unassembled WGS sequence"/>
</dbReference>
<evidence type="ECO:0000256" key="2">
    <source>
        <dbReference type="SAM" id="Phobius"/>
    </source>
</evidence>
<feature type="region of interest" description="Disordered" evidence="1">
    <location>
        <begin position="279"/>
        <end position="308"/>
    </location>
</feature>
<feature type="transmembrane region" description="Helical" evidence="2">
    <location>
        <begin position="17"/>
        <end position="44"/>
    </location>
</feature>
<name>A0A8H3YI02_9TREE</name>
<evidence type="ECO:0000313" key="4">
    <source>
        <dbReference type="Proteomes" id="UP000620104"/>
    </source>
</evidence>
<dbReference type="PANTHER" id="PTHR28297:SF1">
    <property type="entry name" value="FUNGAL PROTEIN"/>
    <property type="match status" value="1"/>
</dbReference>
<feature type="compositionally biased region" description="Polar residues" evidence="1">
    <location>
        <begin position="285"/>
        <end position="295"/>
    </location>
</feature>
<feature type="region of interest" description="Disordered" evidence="1">
    <location>
        <begin position="342"/>
        <end position="481"/>
    </location>
</feature>
<sequence>MPSIFFPFPTPLTGRQYFYILVVQGLVAALIDAGANFGIAYAMYHSQSTVRMWVFSENTIAGDLGVTPLIQTAISMIISSGLIHSDLHHHAVRPLPFVWPHVEDLPDPRQVLNRFGKKKDSAKAQKASEASTPEEKPVERETSSHHRFSYYPLMLIRFIFEGTENNMLFDWHGPRTFLKRFILTGIQGLGLGVVFGLPLWCLAIVILGPIYGTGNMGNKWAPQAIKPVYGFLAGLITNPIIALLALGSQAEHHLVYIDVEEDLEAPTTDMTQITPPVTPRPAFHHQSSTAQSATRSPRMLPRGRRSSSSLTANVTMLHLAPKLPMSPLGPLVPIPQAGTITSPQSQIPPYSPAPKRPRALTASSTGTGSFYLGGTGGRAQRPRARDRALTVSHAGTRKDGVALEADVGGPRENLDDEGKMRPPPPGRGRSATTSNATPLRAGTDAATAGYFGRPDMPLTPTRQGQTGLTKMMLSESRESVL</sequence>
<accession>A0A8H3YI02</accession>
<keyword evidence="2" id="KW-1133">Transmembrane helix</keyword>
<keyword evidence="2" id="KW-0812">Transmembrane</keyword>
<protein>
    <submittedName>
        <fullName evidence="3">Uncharacterized protein</fullName>
    </submittedName>
</protein>
<evidence type="ECO:0000313" key="3">
    <source>
        <dbReference type="EMBL" id="GHJ88707.1"/>
    </source>
</evidence>
<proteinExistence type="predicted"/>
<keyword evidence="2" id="KW-0472">Membrane</keyword>
<evidence type="ECO:0000256" key="1">
    <source>
        <dbReference type="SAM" id="MobiDB-lite"/>
    </source>
</evidence>
<reference evidence="3" key="1">
    <citation type="submission" date="2020-07" db="EMBL/GenBank/DDBJ databases">
        <title>Draft Genome Sequence of a Deep-Sea Yeast, Naganishia (Cryptococcus) liquefaciens strain N6.</title>
        <authorList>
            <person name="Han Y.W."/>
            <person name="Kajitani R."/>
            <person name="Morimoto H."/>
            <person name="Parhat M."/>
            <person name="Tsubouchi H."/>
            <person name="Bakenova O."/>
            <person name="Ogata M."/>
            <person name="Argunhan B."/>
            <person name="Aoki R."/>
            <person name="Kajiwara S."/>
            <person name="Itoh T."/>
            <person name="Iwasaki H."/>
        </authorList>
    </citation>
    <scope>NUCLEOTIDE SEQUENCE</scope>
    <source>
        <strain evidence="3">N6</strain>
    </source>
</reference>